<feature type="compositionally biased region" description="Pro residues" evidence="1">
    <location>
        <begin position="81"/>
        <end position="113"/>
    </location>
</feature>
<evidence type="ECO:0000313" key="3">
    <source>
        <dbReference type="EMBL" id="ONK71362.1"/>
    </source>
</evidence>
<reference evidence="4" key="1">
    <citation type="journal article" date="2017" name="Nat. Commun.">
        <title>The asparagus genome sheds light on the origin and evolution of a young Y chromosome.</title>
        <authorList>
            <person name="Harkess A."/>
            <person name="Zhou J."/>
            <person name="Xu C."/>
            <person name="Bowers J.E."/>
            <person name="Van der Hulst R."/>
            <person name="Ayyampalayam S."/>
            <person name="Mercati F."/>
            <person name="Riccardi P."/>
            <person name="McKain M.R."/>
            <person name="Kakrana A."/>
            <person name="Tang H."/>
            <person name="Ray J."/>
            <person name="Groenendijk J."/>
            <person name="Arikit S."/>
            <person name="Mathioni S.M."/>
            <person name="Nakano M."/>
            <person name="Shan H."/>
            <person name="Telgmann-Rauber A."/>
            <person name="Kanno A."/>
            <person name="Yue Z."/>
            <person name="Chen H."/>
            <person name="Li W."/>
            <person name="Chen Y."/>
            <person name="Xu X."/>
            <person name="Zhang Y."/>
            <person name="Luo S."/>
            <person name="Chen H."/>
            <person name="Gao J."/>
            <person name="Mao Z."/>
            <person name="Pires J.C."/>
            <person name="Luo M."/>
            <person name="Kudrna D."/>
            <person name="Wing R.A."/>
            <person name="Meyers B.C."/>
            <person name="Yi K."/>
            <person name="Kong H."/>
            <person name="Lavrijsen P."/>
            <person name="Sunseri F."/>
            <person name="Falavigna A."/>
            <person name="Ye Y."/>
            <person name="Leebens-Mack J.H."/>
            <person name="Chen G."/>
        </authorList>
    </citation>
    <scope>NUCLEOTIDE SEQUENCE [LARGE SCALE GENOMIC DNA]</scope>
    <source>
        <strain evidence="4">cv. DH0086</strain>
    </source>
</reference>
<dbReference type="Gramene" id="ONK71362">
    <property type="protein sequence ID" value="ONK71362"/>
    <property type="gene ID" value="A4U43_C04F7760"/>
</dbReference>
<proteinExistence type="predicted"/>
<gene>
    <name evidence="3" type="ORF">A4U43_C04F7760</name>
</gene>
<dbReference type="AlphaFoldDB" id="A0A5P1EZI5"/>
<sequence>MSPSPLFFLLLFSPLLSGRRTPDVPTRVVPSYLSRACAGSPTIHIAMTLDGRPYLRGFPRLAFLLVLQHSSCPRTSASLPLPLPPTPPPHPPLRLPLPPLSPSYPLSTPPSPLPRFSSSVRPPSTSPSTTPHLPRRILPPLRLPRHLLQTPTLIVRRRRVPPLRPSQQPSVLAAPQLLHANLHLLLHPQLLGPPAPTPPLRVERCGGPLPTSTRGVIGDATSPGWSGRYTAVRLEAWTYAGPEAAYYRST</sequence>
<dbReference type="Proteomes" id="UP000243459">
    <property type="component" value="Chromosome 4"/>
</dbReference>
<feature type="chain" id="PRO_5024368428" evidence="2">
    <location>
        <begin position="19"/>
        <end position="250"/>
    </location>
</feature>
<feature type="signal peptide" evidence="2">
    <location>
        <begin position="1"/>
        <end position="18"/>
    </location>
</feature>
<evidence type="ECO:0000256" key="2">
    <source>
        <dbReference type="SAM" id="SignalP"/>
    </source>
</evidence>
<feature type="compositionally biased region" description="Low complexity" evidence="1">
    <location>
        <begin position="114"/>
        <end position="137"/>
    </location>
</feature>
<protein>
    <submittedName>
        <fullName evidence="3">Uncharacterized protein</fullName>
    </submittedName>
</protein>
<keyword evidence="2" id="KW-0732">Signal</keyword>
<keyword evidence="4" id="KW-1185">Reference proteome</keyword>
<name>A0A5P1EZI5_ASPOF</name>
<organism evidence="3 4">
    <name type="scientific">Asparagus officinalis</name>
    <name type="common">Garden asparagus</name>
    <dbReference type="NCBI Taxonomy" id="4686"/>
    <lineage>
        <taxon>Eukaryota</taxon>
        <taxon>Viridiplantae</taxon>
        <taxon>Streptophyta</taxon>
        <taxon>Embryophyta</taxon>
        <taxon>Tracheophyta</taxon>
        <taxon>Spermatophyta</taxon>
        <taxon>Magnoliopsida</taxon>
        <taxon>Liliopsida</taxon>
        <taxon>Asparagales</taxon>
        <taxon>Asparagaceae</taxon>
        <taxon>Asparagoideae</taxon>
        <taxon>Asparagus</taxon>
    </lineage>
</organism>
<evidence type="ECO:0000313" key="4">
    <source>
        <dbReference type="Proteomes" id="UP000243459"/>
    </source>
</evidence>
<dbReference type="EMBL" id="CM007384">
    <property type="protein sequence ID" value="ONK71362.1"/>
    <property type="molecule type" value="Genomic_DNA"/>
</dbReference>
<accession>A0A5P1EZI5</accession>
<feature type="region of interest" description="Disordered" evidence="1">
    <location>
        <begin position="78"/>
        <end position="137"/>
    </location>
</feature>
<evidence type="ECO:0000256" key="1">
    <source>
        <dbReference type="SAM" id="MobiDB-lite"/>
    </source>
</evidence>